<dbReference type="Gene3D" id="3.40.50.1400">
    <property type="match status" value="2"/>
</dbReference>
<evidence type="ECO:0000313" key="12">
    <source>
        <dbReference type="Proteomes" id="UP000001702"/>
    </source>
</evidence>
<protein>
    <recommendedName>
        <fullName evidence="9 10">Ferrochelatase</fullName>
        <ecNumber evidence="9 10">4.98.1.1</ecNumber>
    </recommendedName>
    <alternativeName>
        <fullName evidence="9">Heme synthase</fullName>
    </alternativeName>
    <alternativeName>
        <fullName evidence="9">Protoheme ferro-lyase</fullName>
    </alternativeName>
</protein>
<comment type="subcellular location">
    <subcellularLocation>
        <location evidence="9 10">Cytoplasm</location>
    </subcellularLocation>
</comment>
<dbReference type="InterPro" id="IPR019772">
    <property type="entry name" value="Ferrochelatase_AS"/>
</dbReference>
<dbReference type="PANTHER" id="PTHR11108">
    <property type="entry name" value="FERROCHELATASE"/>
    <property type="match status" value="1"/>
</dbReference>
<comment type="pathway">
    <text evidence="9 10">Porphyrin-containing compound metabolism; protoheme biosynthesis; protoheme from protoporphyrin-IX: step 1/1.</text>
</comment>
<evidence type="ECO:0000256" key="5">
    <source>
        <dbReference type="ARBA" id="ARBA00023133"/>
    </source>
</evidence>
<dbReference type="PROSITE" id="PS00534">
    <property type="entry name" value="FERROCHELATASE"/>
    <property type="match status" value="1"/>
</dbReference>
<dbReference type="GO" id="GO:0005737">
    <property type="term" value="C:cytoplasm"/>
    <property type="evidence" value="ECO:0007669"/>
    <property type="project" value="UniProtKB-SubCell"/>
</dbReference>
<dbReference type="CDD" id="cd03411">
    <property type="entry name" value="Ferrochelatase_N"/>
    <property type="match status" value="1"/>
</dbReference>
<name>D4GH51_PANAM</name>
<keyword evidence="5 9" id="KW-0350">Heme biosynthesis</keyword>
<organism evidence="11 12">
    <name type="scientific">Pantoea ananatis (strain LMG 20103)</name>
    <dbReference type="NCBI Taxonomy" id="706191"/>
    <lineage>
        <taxon>Bacteria</taxon>
        <taxon>Pseudomonadati</taxon>
        <taxon>Pseudomonadota</taxon>
        <taxon>Gammaproteobacteria</taxon>
        <taxon>Enterobacterales</taxon>
        <taxon>Erwiniaceae</taxon>
        <taxon>Pantoea</taxon>
    </lineage>
</organism>
<keyword evidence="6 9" id="KW-0456">Lyase</keyword>
<keyword evidence="12" id="KW-1185">Reference proteome</keyword>
<dbReference type="GO" id="GO:0046872">
    <property type="term" value="F:metal ion binding"/>
    <property type="evidence" value="ECO:0007669"/>
    <property type="project" value="UniProtKB-KW"/>
</dbReference>
<sequence length="335" mass="37531">MFRHFFSMGFQRSQLMTNKQGVLIVNLGTPKEPTTAAVKTFLSKFLHDYRVVDLPRILWCPILHGVIIPLRAKRVAKLYSSIWMDEGSPLMVYSVRQARALEALTGMPVELGMSYGEPSIGGAIDKLLAKGVDKIIVIPLYPQFSSSTVSSVWDSVSRHLQTMKNRYTPAINFINDYADHPAYIEALKASVLESFEANGVPDTLLVSYHGIPVRFSNEGDKYQDRCALTTKLLTEALNMPSLKIVMTFQSRFGREPWLTPYTDETIKNLPAEGVKNLQVISPGFAADCLETLEELDEQNREIFMHAGGTSFTYIPALNDKPVHIEMLRQLAEGAK</sequence>
<dbReference type="GO" id="GO:0004325">
    <property type="term" value="F:ferrochelatase activity"/>
    <property type="evidence" value="ECO:0007669"/>
    <property type="project" value="UniProtKB-UniRule"/>
</dbReference>
<keyword evidence="3 9" id="KW-0479">Metal-binding</keyword>
<dbReference type="Pfam" id="PF00762">
    <property type="entry name" value="Ferrochelatase"/>
    <property type="match status" value="1"/>
</dbReference>
<dbReference type="CDD" id="cd00419">
    <property type="entry name" value="Ferrochelatase_C"/>
    <property type="match status" value="1"/>
</dbReference>
<dbReference type="GO" id="GO:0006783">
    <property type="term" value="P:heme biosynthetic process"/>
    <property type="evidence" value="ECO:0007669"/>
    <property type="project" value="UniProtKB-UniRule"/>
</dbReference>
<evidence type="ECO:0000256" key="3">
    <source>
        <dbReference type="ARBA" id="ARBA00022723"/>
    </source>
</evidence>
<dbReference type="EMBL" id="CP001875">
    <property type="protein sequence ID" value="ADD77498.1"/>
    <property type="molecule type" value="Genomic_DNA"/>
</dbReference>
<dbReference type="InterPro" id="IPR033659">
    <property type="entry name" value="Ferrochelatase_N"/>
</dbReference>
<dbReference type="NCBIfam" id="TIGR00109">
    <property type="entry name" value="hemH"/>
    <property type="match status" value="1"/>
</dbReference>
<proteinExistence type="inferred from homology"/>
<gene>
    <name evidence="9 11" type="primary">hemH</name>
    <name evidence="11" type="ordered locus">PANA_2331</name>
</gene>
<dbReference type="InterPro" id="IPR001015">
    <property type="entry name" value="Ferrochelatase"/>
</dbReference>
<dbReference type="eggNOG" id="COG0276">
    <property type="taxonomic scope" value="Bacteria"/>
</dbReference>
<comment type="catalytic activity">
    <reaction evidence="9 10">
        <text>heme b + 2 H(+) = protoporphyrin IX + Fe(2+)</text>
        <dbReference type="Rhea" id="RHEA:22584"/>
        <dbReference type="ChEBI" id="CHEBI:15378"/>
        <dbReference type="ChEBI" id="CHEBI:29033"/>
        <dbReference type="ChEBI" id="CHEBI:57306"/>
        <dbReference type="ChEBI" id="CHEBI:60344"/>
        <dbReference type="EC" id="4.98.1.1"/>
    </reaction>
</comment>
<dbReference type="PANTHER" id="PTHR11108:SF1">
    <property type="entry name" value="FERROCHELATASE, MITOCHONDRIAL"/>
    <property type="match status" value="1"/>
</dbReference>
<comment type="catalytic activity">
    <reaction evidence="8">
        <text>Fe-coproporphyrin III + 2 H(+) = coproporphyrin III + Fe(2+)</text>
        <dbReference type="Rhea" id="RHEA:49572"/>
        <dbReference type="ChEBI" id="CHEBI:15378"/>
        <dbReference type="ChEBI" id="CHEBI:29033"/>
        <dbReference type="ChEBI" id="CHEBI:68438"/>
        <dbReference type="ChEBI" id="CHEBI:131725"/>
        <dbReference type="EC" id="4.99.1.9"/>
    </reaction>
    <physiologicalReaction direction="right-to-left" evidence="8">
        <dbReference type="Rhea" id="RHEA:49574"/>
    </physiologicalReaction>
</comment>
<feature type="binding site" evidence="9">
    <location>
        <position position="290"/>
    </location>
    <ligand>
        <name>Fe(2+)</name>
        <dbReference type="ChEBI" id="CHEBI:29033"/>
    </ligand>
</feature>
<dbReference type="HOGENOM" id="CLU_018884_0_0_6"/>
<feature type="binding site" evidence="9">
    <location>
        <position position="209"/>
    </location>
    <ligand>
        <name>Fe(2+)</name>
        <dbReference type="ChEBI" id="CHEBI:29033"/>
    </ligand>
</feature>
<accession>D4GH51</accession>
<evidence type="ECO:0000256" key="6">
    <source>
        <dbReference type="ARBA" id="ARBA00023239"/>
    </source>
</evidence>
<reference evidence="11 12" key="1">
    <citation type="journal article" date="2010" name="J. Bacteriol.">
        <title>Genome sequence of Pantoea ananatis LMG20103, the causative agent of Eucalyptus blight and dieback.</title>
        <authorList>
            <person name="De Maayer P."/>
            <person name="Chan W.Y."/>
            <person name="Venter S.N."/>
            <person name="Toth I.K."/>
            <person name="Birch P.R."/>
            <person name="Joubert F."/>
            <person name="Coutinho T.A."/>
        </authorList>
    </citation>
    <scope>NUCLEOTIDE SEQUENCE [LARGE SCALE GENOMIC DNA]</scope>
    <source>
        <strain evidence="11 12">LMG 20103</strain>
    </source>
</reference>
<dbReference type="FunFam" id="3.40.50.1400:FF:000002">
    <property type="entry name" value="Ferrochelatase"/>
    <property type="match status" value="1"/>
</dbReference>
<keyword evidence="4 9" id="KW-0408">Iron</keyword>
<evidence type="ECO:0000256" key="7">
    <source>
        <dbReference type="ARBA" id="ARBA00023244"/>
    </source>
</evidence>
<dbReference type="KEGG" id="pam:PANA_2331"/>
<dbReference type="AlphaFoldDB" id="D4GH51"/>
<dbReference type="Proteomes" id="UP000001702">
    <property type="component" value="Chromosome"/>
</dbReference>
<comment type="similarity">
    <text evidence="1 9 10">Belongs to the ferrochelatase family.</text>
</comment>
<dbReference type="EC" id="4.98.1.1" evidence="9 10"/>
<keyword evidence="2 9" id="KW-0963">Cytoplasm</keyword>
<comment type="function">
    <text evidence="9 10">Catalyzes the ferrous insertion into protoporphyrin IX.</text>
</comment>
<evidence type="ECO:0000256" key="10">
    <source>
        <dbReference type="RuleBase" id="RU000607"/>
    </source>
</evidence>
<dbReference type="STRING" id="706191.PANA_2331"/>
<dbReference type="UniPathway" id="UPA00252">
    <property type="reaction ID" value="UER00325"/>
</dbReference>
<evidence type="ECO:0000256" key="1">
    <source>
        <dbReference type="ARBA" id="ARBA00007718"/>
    </source>
</evidence>
<dbReference type="InterPro" id="IPR033644">
    <property type="entry name" value="Ferrochelatase_C"/>
</dbReference>
<dbReference type="HAMAP" id="MF_00323">
    <property type="entry name" value="Ferrochelatase"/>
    <property type="match status" value="1"/>
</dbReference>
<dbReference type="SUPFAM" id="SSF53800">
    <property type="entry name" value="Chelatase"/>
    <property type="match status" value="1"/>
</dbReference>
<evidence type="ECO:0000256" key="9">
    <source>
        <dbReference type="HAMAP-Rule" id="MF_00323"/>
    </source>
</evidence>
<keyword evidence="7 9" id="KW-0627">Porphyrin biosynthesis</keyword>
<evidence type="ECO:0000313" key="11">
    <source>
        <dbReference type="EMBL" id="ADD77498.1"/>
    </source>
</evidence>
<evidence type="ECO:0000256" key="8">
    <source>
        <dbReference type="ARBA" id="ARBA00024536"/>
    </source>
</evidence>
<evidence type="ECO:0000256" key="4">
    <source>
        <dbReference type="ARBA" id="ARBA00023004"/>
    </source>
</evidence>
<evidence type="ECO:0000256" key="2">
    <source>
        <dbReference type="ARBA" id="ARBA00022490"/>
    </source>
</evidence>